<evidence type="ECO:0000256" key="2">
    <source>
        <dbReference type="ARBA" id="ARBA00009289"/>
    </source>
</evidence>
<dbReference type="EMBL" id="MLYV02001151">
    <property type="protein sequence ID" value="PSR72632.1"/>
    <property type="molecule type" value="Genomic_DNA"/>
</dbReference>
<reference evidence="8 9" key="1">
    <citation type="submission" date="2018-02" db="EMBL/GenBank/DDBJ databases">
        <title>Genome sequence of the basidiomycete white-rot fungus Phlebia centrifuga.</title>
        <authorList>
            <person name="Granchi Z."/>
            <person name="Peng M."/>
            <person name="de Vries R.P."/>
            <person name="Hilden K."/>
            <person name="Makela M.R."/>
            <person name="Grigoriev I."/>
            <person name="Riley R."/>
        </authorList>
    </citation>
    <scope>NUCLEOTIDE SEQUENCE [LARGE SCALE GENOMIC DNA]</scope>
    <source>
        <strain evidence="8 9">FBCC195</strain>
    </source>
</reference>
<dbReference type="OrthoDB" id="10261524at2759"/>
<name>A0A2R6NKW3_9APHY</name>
<dbReference type="Pfam" id="PF04573">
    <property type="entry name" value="SPC22"/>
    <property type="match status" value="1"/>
</dbReference>
<comment type="subcellular location">
    <subcellularLocation>
        <location evidence="1">Endoplasmic reticulum membrane</location>
        <topology evidence="1">Single-pass type II membrane protein</topology>
    </subcellularLocation>
</comment>
<evidence type="ECO:0000256" key="1">
    <source>
        <dbReference type="ARBA" id="ARBA00004648"/>
    </source>
</evidence>
<accession>A0A2R6NKW3</accession>
<comment type="similarity">
    <text evidence="2">Belongs to the SPCS3 family.</text>
</comment>
<keyword evidence="9" id="KW-1185">Reference proteome</keyword>
<gene>
    <name evidence="8" type="ORF">PHLCEN_2v11516</name>
</gene>
<protein>
    <submittedName>
        <fullName evidence="8">Uncharacterized protein</fullName>
    </submittedName>
</protein>
<dbReference type="AlphaFoldDB" id="A0A2R6NKW3"/>
<evidence type="ECO:0000256" key="3">
    <source>
        <dbReference type="ARBA" id="ARBA00022692"/>
    </source>
</evidence>
<keyword evidence="3" id="KW-0812">Transmembrane</keyword>
<evidence type="ECO:0000256" key="4">
    <source>
        <dbReference type="ARBA" id="ARBA00022824"/>
    </source>
</evidence>
<keyword evidence="6" id="KW-1133">Transmembrane helix</keyword>
<comment type="caution">
    <text evidence="8">The sequence shown here is derived from an EMBL/GenBank/DDBJ whole genome shotgun (WGS) entry which is preliminary data.</text>
</comment>
<keyword evidence="5" id="KW-0735">Signal-anchor</keyword>
<keyword evidence="7" id="KW-0472">Membrane</keyword>
<evidence type="ECO:0000256" key="6">
    <source>
        <dbReference type="ARBA" id="ARBA00022989"/>
    </source>
</evidence>
<evidence type="ECO:0000256" key="7">
    <source>
        <dbReference type="ARBA" id="ARBA00023136"/>
    </source>
</evidence>
<dbReference type="Proteomes" id="UP000186601">
    <property type="component" value="Unassembled WGS sequence"/>
</dbReference>
<organism evidence="8 9">
    <name type="scientific">Hermanssonia centrifuga</name>
    <dbReference type="NCBI Taxonomy" id="98765"/>
    <lineage>
        <taxon>Eukaryota</taxon>
        <taxon>Fungi</taxon>
        <taxon>Dikarya</taxon>
        <taxon>Basidiomycota</taxon>
        <taxon>Agaricomycotina</taxon>
        <taxon>Agaricomycetes</taxon>
        <taxon>Polyporales</taxon>
        <taxon>Meruliaceae</taxon>
        <taxon>Hermanssonia</taxon>
    </lineage>
</organism>
<dbReference type="STRING" id="98765.A0A2R6NKW3"/>
<sequence>MGPFPIAFGLPRPHDTFILRFFPFFTPIIFILNQLPDSYRRNVSPANYTLRYNVMPYVGVLTYGEAARTSEAVPFPEGRSEVA</sequence>
<evidence type="ECO:0000313" key="8">
    <source>
        <dbReference type="EMBL" id="PSR72632.1"/>
    </source>
</evidence>
<keyword evidence="4" id="KW-0256">Endoplasmic reticulum</keyword>
<dbReference type="InterPro" id="IPR007653">
    <property type="entry name" value="SPC3"/>
</dbReference>
<dbReference type="GO" id="GO:0006465">
    <property type="term" value="P:signal peptide processing"/>
    <property type="evidence" value="ECO:0007669"/>
    <property type="project" value="InterPro"/>
</dbReference>
<evidence type="ECO:0000256" key="5">
    <source>
        <dbReference type="ARBA" id="ARBA00022968"/>
    </source>
</evidence>
<dbReference type="GO" id="GO:0005787">
    <property type="term" value="C:signal peptidase complex"/>
    <property type="evidence" value="ECO:0007669"/>
    <property type="project" value="InterPro"/>
</dbReference>
<proteinExistence type="inferred from homology"/>
<evidence type="ECO:0000313" key="9">
    <source>
        <dbReference type="Proteomes" id="UP000186601"/>
    </source>
</evidence>